<evidence type="ECO:0000313" key="1">
    <source>
        <dbReference type="EMBL" id="MPN31798.1"/>
    </source>
</evidence>
<dbReference type="EMBL" id="VSSQ01083488">
    <property type="protein sequence ID" value="MPN31798.1"/>
    <property type="molecule type" value="Genomic_DNA"/>
</dbReference>
<gene>
    <name evidence="1" type="ORF">SDC9_179273</name>
</gene>
<organism evidence="1">
    <name type="scientific">bioreactor metagenome</name>
    <dbReference type="NCBI Taxonomy" id="1076179"/>
    <lineage>
        <taxon>unclassified sequences</taxon>
        <taxon>metagenomes</taxon>
        <taxon>ecological metagenomes</taxon>
    </lineage>
</organism>
<accession>A0A645GYJ2</accession>
<proteinExistence type="predicted"/>
<name>A0A645GYJ2_9ZZZZ</name>
<comment type="caution">
    <text evidence="1">The sequence shown here is derived from an EMBL/GenBank/DDBJ whole genome shotgun (WGS) entry which is preliminary data.</text>
</comment>
<protein>
    <submittedName>
        <fullName evidence="1">Uncharacterized protein</fullName>
    </submittedName>
</protein>
<dbReference type="AlphaFoldDB" id="A0A645GYJ2"/>
<reference evidence="1" key="1">
    <citation type="submission" date="2019-08" db="EMBL/GenBank/DDBJ databases">
        <authorList>
            <person name="Kucharzyk K."/>
            <person name="Murdoch R.W."/>
            <person name="Higgins S."/>
            <person name="Loffler F."/>
        </authorList>
    </citation>
    <scope>NUCLEOTIDE SEQUENCE</scope>
</reference>
<sequence length="94" mass="10697">MIFDNHADAFCAEAMLRLGIFRQSIPHGNDARIRIADVNEQLVLMGLAVEAHRLLEVSMHLRSGEHGIFQTIGEQCAQFRIRKRKNRRNIGLCA</sequence>